<dbReference type="PROSITE" id="PS51845">
    <property type="entry name" value="PDEASE_I_2"/>
    <property type="match status" value="1"/>
</dbReference>
<dbReference type="Pfam" id="PF07647">
    <property type="entry name" value="SAM_2"/>
    <property type="match status" value="1"/>
</dbReference>
<reference evidence="7" key="2">
    <citation type="journal article" name="BMC Genomics">
        <title>New genome assemblies reveal patterns of domestication and adaptation across Brettanomyces (Dekkera) species.</title>
        <authorList>
            <person name="Roach M.J."/>
            <person name="Borneman A.R."/>
        </authorList>
    </citation>
    <scope>NUCLEOTIDE SEQUENCE</scope>
    <source>
        <strain evidence="7">UCD 2041</strain>
    </source>
</reference>
<evidence type="ECO:0000256" key="1">
    <source>
        <dbReference type="ARBA" id="ARBA00022723"/>
    </source>
</evidence>
<dbReference type="GO" id="GO:0046872">
    <property type="term" value="F:metal ion binding"/>
    <property type="evidence" value="ECO:0007669"/>
    <property type="project" value="UniProtKB-KW"/>
</dbReference>
<feature type="compositionally biased region" description="Polar residues" evidence="4">
    <location>
        <begin position="502"/>
        <end position="514"/>
    </location>
</feature>
<dbReference type="SUPFAM" id="SSF109604">
    <property type="entry name" value="HD-domain/PDEase-like"/>
    <property type="match status" value="1"/>
</dbReference>
<dbReference type="SMART" id="SM00454">
    <property type="entry name" value="SAM"/>
    <property type="match status" value="1"/>
</dbReference>
<organism evidence="7 8">
    <name type="scientific">Dekkera bruxellensis</name>
    <name type="common">Brettanomyces custersii</name>
    <dbReference type="NCBI Taxonomy" id="5007"/>
    <lineage>
        <taxon>Eukaryota</taxon>
        <taxon>Fungi</taxon>
        <taxon>Dikarya</taxon>
        <taxon>Ascomycota</taxon>
        <taxon>Saccharomycotina</taxon>
        <taxon>Pichiomycetes</taxon>
        <taxon>Pichiales</taxon>
        <taxon>Pichiaceae</taxon>
        <taxon>Brettanomyces</taxon>
    </lineage>
</organism>
<dbReference type="GeneID" id="64575826"/>
<feature type="region of interest" description="Disordered" evidence="4">
    <location>
        <begin position="1"/>
        <end position="69"/>
    </location>
</feature>
<feature type="domain" description="PDEase" evidence="6">
    <location>
        <begin position="778"/>
        <end position="1139"/>
    </location>
</feature>
<feature type="domain" description="SAM" evidence="5">
    <location>
        <begin position="534"/>
        <end position="585"/>
    </location>
</feature>
<feature type="compositionally biased region" description="Polar residues" evidence="4">
    <location>
        <begin position="1"/>
        <end position="18"/>
    </location>
</feature>
<dbReference type="KEGG" id="bbrx:BRETT_003903"/>
<dbReference type="SUPFAM" id="SSF47769">
    <property type="entry name" value="SAM/Pointed domain"/>
    <property type="match status" value="1"/>
</dbReference>
<dbReference type="InterPro" id="IPR001660">
    <property type="entry name" value="SAM"/>
</dbReference>
<evidence type="ECO:0000313" key="7">
    <source>
        <dbReference type="EMBL" id="QOU19750.1"/>
    </source>
</evidence>
<dbReference type="InterPro" id="IPR023174">
    <property type="entry name" value="PDEase_CS"/>
</dbReference>
<dbReference type="InterPro" id="IPR003607">
    <property type="entry name" value="HD/PDEase_dom"/>
</dbReference>
<dbReference type="Gene3D" id="1.10.150.50">
    <property type="entry name" value="Transcription Factor, Ets-1"/>
    <property type="match status" value="1"/>
</dbReference>
<protein>
    <recommendedName>
        <fullName evidence="3">Phosphodiesterase</fullName>
        <ecNumber evidence="3">3.1.4.-</ecNumber>
    </recommendedName>
</protein>
<sequence length="1146" mass="124896">MQQEAAVNKAPPQSNIPANTTTSTISDNSNNQQKINRARAQIKSNSSFSPIASSRSSPMSNNSSSMALLSPPSSRYAFEPALTTAAIPPISSVLMEDADSALSAKSILSSPKHVTAVGAGTPAHDYSASASSVPPLRERKPALSDGIPAFQPNTGAKLQTFSMDLASFSRWISDMKPDQQKTVADVFLSAVSPLVVSYIHERSAGGSGAVSDALSFSSPISNCAVPAPERPISPLVMLNGDSISQASARMSANAPLFSSAARTHNPGAAGPSHAAQGGAAAPAASVPVVSPALGSPILGMSSDPVARPRSAGPLSYIAGDASMDARQAAYLGGQSQQQAPAPSAIGAYGANSALSAQPLFRVFSSDLDNSGYQHRARDFFSDDLQRGMRLPALANQLEMSKTQFQPDGAHSAAAAQQFGLTSATDFAGQNALKLNQSLSTMARKPQHAQQPHAHHAHHAGKPGAESSATSAGAGSAARAQQQPTSAGGRTAPCGDPQRRTSRNVSGHVSGSISPPSVVKSASPEDIASRNLLVDIPLWLKTLRLHKYTDNLKDLKWQDMINLDDQQLEKLGVSTLGARNKLLKSFAYDGFFILILDKPLQENAYSTDQETFHKSLSTTFPSAHIEIFADKLQLLNRLIRNKNYILKTSTANTRTRKRQALCIPNDKEEEVSYPVVIMINSVSIDGFGVLSDLVETHFRYLNPVIRSFDFSGSDSVVSEDISSLMDKISTSLHDRVSRMESWTGLKDAFFNSTFNSMSKLIRFPSKVSDLSANFDFLASKVDYLEPLRNLENANGKQYYKNACRSWDFDAYSFTLDELLYIAYIILLEPFLECVNYRKSKYSKKLLMNRLAAFLFYIRDSYHSENPFHNFRHAVDVLQATNHFLKRIATPDSLSAHKFPLQFTFSEQFALLLAALGHDMGHPAVTNKVLSESHSTIAALFHDESILENFHQSEFRNACSAFLHINGKHILSDETWNLMDLLIESSILATDMAKHDEYMRHMDKFDPRGILKEERMENIHFLASLVIKSADISNVCRPLQTSVKWALSLGQEFAEVGKFEQVVVYGSKDRTIKKLPFEISQIDADGAVEKVPGLSASEMFFINRFASEFFLKIGNVVPPLLFLHSQLIENTGFWVADEEKKAAIAKCV</sequence>
<feature type="region of interest" description="Disordered" evidence="4">
    <location>
        <begin position="440"/>
        <end position="521"/>
    </location>
</feature>
<dbReference type="PROSITE" id="PS50105">
    <property type="entry name" value="SAM_DOMAIN"/>
    <property type="match status" value="1"/>
</dbReference>
<feature type="compositionally biased region" description="Low complexity" evidence="4">
    <location>
        <begin position="461"/>
        <end position="482"/>
    </location>
</feature>
<reference evidence="7" key="1">
    <citation type="submission" date="2020-10" db="EMBL/GenBank/DDBJ databases">
        <authorList>
            <person name="Palmer J.M."/>
        </authorList>
    </citation>
    <scope>NUCLEOTIDE SEQUENCE</scope>
    <source>
        <strain evidence="7">UCD 2041</strain>
    </source>
</reference>
<keyword evidence="2 3" id="KW-0378">Hydrolase</keyword>
<dbReference type="InterPro" id="IPR002073">
    <property type="entry name" value="PDEase_catalytic_dom"/>
</dbReference>
<gene>
    <name evidence="7" type="ORF">BRETT_003903</name>
</gene>
<evidence type="ECO:0000256" key="3">
    <source>
        <dbReference type="RuleBase" id="RU363067"/>
    </source>
</evidence>
<dbReference type="SMART" id="SM00471">
    <property type="entry name" value="HDc"/>
    <property type="match status" value="1"/>
</dbReference>
<dbReference type="EMBL" id="CP063134">
    <property type="protein sequence ID" value="QOU19750.1"/>
    <property type="molecule type" value="Genomic_DNA"/>
</dbReference>
<evidence type="ECO:0000256" key="4">
    <source>
        <dbReference type="SAM" id="MobiDB-lite"/>
    </source>
</evidence>
<dbReference type="PANTHER" id="PTHR11347">
    <property type="entry name" value="CYCLIC NUCLEOTIDE PHOSPHODIESTERASE"/>
    <property type="match status" value="1"/>
</dbReference>
<feature type="compositionally biased region" description="Low complexity" evidence="4">
    <location>
        <begin position="44"/>
        <end position="69"/>
    </location>
</feature>
<dbReference type="Gene3D" id="1.10.1300.10">
    <property type="entry name" value="3'5'-cyclic nucleotide phosphodiesterase, catalytic domain"/>
    <property type="match status" value="1"/>
</dbReference>
<evidence type="ECO:0000259" key="5">
    <source>
        <dbReference type="PROSITE" id="PS50105"/>
    </source>
</evidence>
<dbReference type="PROSITE" id="PS00126">
    <property type="entry name" value="PDEASE_I_1"/>
    <property type="match status" value="1"/>
</dbReference>
<comment type="similarity">
    <text evidence="3">Belongs to the cyclic nucleotide phosphodiesterase family.</text>
</comment>
<dbReference type="EC" id="3.1.4.-" evidence="3"/>
<dbReference type="AlphaFoldDB" id="A0A871RCB1"/>
<dbReference type="RefSeq" id="XP_041136243.1">
    <property type="nucleotide sequence ID" value="XM_041282404.1"/>
</dbReference>
<proteinExistence type="inferred from homology"/>
<dbReference type="InterPro" id="IPR036971">
    <property type="entry name" value="PDEase_catalytic_dom_sf"/>
</dbReference>
<comment type="cofactor">
    <cofactor evidence="3">
        <name>a divalent metal cation</name>
        <dbReference type="ChEBI" id="CHEBI:60240"/>
    </cofactor>
    <text evidence="3">Binds 2 divalent metal cations per subunit. Site 1 may preferentially bind zinc ions, while site 2 has a preference for magnesium and/or manganese ions.</text>
</comment>
<dbReference type="GO" id="GO:0004114">
    <property type="term" value="F:3',5'-cyclic-nucleotide phosphodiesterase activity"/>
    <property type="evidence" value="ECO:0007669"/>
    <property type="project" value="InterPro"/>
</dbReference>
<keyword evidence="1 3" id="KW-0479">Metal-binding</keyword>
<evidence type="ECO:0000256" key="2">
    <source>
        <dbReference type="ARBA" id="ARBA00022801"/>
    </source>
</evidence>
<dbReference type="CDD" id="cd00077">
    <property type="entry name" value="HDc"/>
    <property type="match status" value="1"/>
</dbReference>
<evidence type="ECO:0000259" key="6">
    <source>
        <dbReference type="PROSITE" id="PS51845"/>
    </source>
</evidence>
<accession>A0A871RCB1</accession>
<dbReference type="Proteomes" id="UP000663131">
    <property type="component" value="Chromosome 6"/>
</dbReference>
<dbReference type="InterPro" id="IPR013761">
    <property type="entry name" value="SAM/pointed_sf"/>
</dbReference>
<dbReference type="GO" id="GO:0007165">
    <property type="term" value="P:signal transduction"/>
    <property type="evidence" value="ECO:0007669"/>
    <property type="project" value="InterPro"/>
</dbReference>
<dbReference type="Pfam" id="PF00233">
    <property type="entry name" value="PDEase_I"/>
    <property type="match status" value="1"/>
</dbReference>
<dbReference type="OrthoDB" id="546632at2759"/>
<name>A0A871RCB1_DEKBR</name>
<feature type="compositionally biased region" description="Low complexity" evidence="4">
    <location>
        <begin position="19"/>
        <end position="31"/>
    </location>
</feature>
<evidence type="ECO:0000313" key="8">
    <source>
        <dbReference type="Proteomes" id="UP000663131"/>
    </source>
</evidence>